<dbReference type="FunFam" id="3.40.47.10:FF:000018">
    <property type="entry name" value="3-oxoacyl-[acyl-carrier-protein] synthase 2"/>
    <property type="match status" value="1"/>
</dbReference>
<dbReference type="SUPFAM" id="SSF53901">
    <property type="entry name" value="Thiolase-like"/>
    <property type="match status" value="2"/>
</dbReference>
<sequence>MNPTDIAVTGLGLVTPAGVGVPATWAGLCAGRSTAARDERLAGLPVDLSCRVPDFDPVARLGQRLVWRIDRFTQLALVAAREAVADAGLRPAGWDGTRVAVVIGCGGGGDQLTQEYEKFRARRVRSISPLAIPRTAANMVAGEIGMDLRALGPNLVTSTACASGATAIGVARDLLRGGACDVAIAGGTECACLPLVTAMFAQMRVLAERRGDPASAIRPFAADRNGFVLSEGAGVLILERAADAAARGADVHAYLAGYGATADGYHQTTPDPSARGVTRAMREALRDAGLDPRDVDHVNAHGTATLHNDLAEARALHAVFAAPPPVTATKSVIGHSIGGAGAIEAACTVLALRHQTIPPTANLDHPDPAIDLDVVAGCPRRRPMAAAMSNSFAFGGQNAVLVFRAA</sequence>
<evidence type="ECO:0000313" key="6">
    <source>
        <dbReference type="EMBL" id="TQL97080.1"/>
    </source>
</evidence>
<dbReference type="FunFam" id="3.40.47.10:FF:000029">
    <property type="entry name" value="3-oxoacyl-[acyl-carrier-protein] synthase 1"/>
    <property type="match status" value="1"/>
</dbReference>
<organism evidence="6 7">
    <name type="scientific">Actinoallomurus bryophytorum</name>
    <dbReference type="NCBI Taxonomy" id="1490222"/>
    <lineage>
        <taxon>Bacteria</taxon>
        <taxon>Bacillati</taxon>
        <taxon>Actinomycetota</taxon>
        <taxon>Actinomycetes</taxon>
        <taxon>Streptosporangiales</taxon>
        <taxon>Thermomonosporaceae</taxon>
        <taxon>Actinoallomurus</taxon>
    </lineage>
</organism>
<feature type="domain" description="Ketosynthase family 3 (KS3)" evidence="5">
    <location>
        <begin position="3"/>
        <end position="405"/>
    </location>
</feature>
<proteinExistence type="inferred from homology"/>
<dbReference type="InterPro" id="IPR016039">
    <property type="entry name" value="Thiolase-like"/>
</dbReference>
<dbReference type="InterPro" id="IPR020841">
    <property type="entry name" value="PKS_Beta-ketoAc_synthase_dom"/>
</dbReference>
<dbReference type="RefSeq" id="WP_141955854.1">
    <property type="nucleotide sequence ID" value="NZ_VFOZ01000001.1"/>
</dbReference>
<evidence type="ECO:0000256" key="3">
    <source>
        <dbReference type="ARBA" id="ARBA00023315"/>
    </source>
</evidence>
<dbReference type="InterPro" id="IPR014030">
    <property type="entry name" value="Ketoacyl_synth_N"/>
</dbReference>
<dbReference type="PANTHER" id="PTHR11712:SF347">
    <property type="entry name" value="BETA KETOACYL-ACYL CARRIER PROTEIN SYNTHASE"/>
    <property type="match status" value="1"/>
</dbReference>
<protein>
    <submittedName>
        <fullName evidence="6">3-oxoacyl-[acyl-carrier-protein] synthase II</fullName>
    </submittedName>
</protein>
<dbReference type="Proteomes" id="UP000316096">
    <property type="component" value="Unassembled WGS sequence"/>
</dbReference>
<dbReference type="GO" id="GO:0004315">
    <property type="term" value="F:3-oxoacyl-[acyl-carrier-protein] synthase activity"/>
    <property type="evidence" value="ECO:0007669"/>
    <property type="project" value="InterPro"/>
</dbReference>
<dbReference type="EMBL" id="VFOZ01000001">
    <property type="protein sequence ID" value="TQL97080.1"/>
    <property type="molecule type" value="Genomic_DNA"/>
</dbReference>
<dbReference type="Gene3D" id="3.40.47.10">
    <property type="match status" value="2"/>
</dbReference>
<evidence type="ECO:0000313" key="7">
    <source>
        <dbReference type="Proteomes" id="UP000316096"/>
    </source>
</evidence>
<comment type="caution">
    <text evidence="6">The sequence shown here is derived from an EMBL/GenBank/DDBJ whole genome shotgun (WGS) entry which is preliminary data.</text>
</comment>
<dbReference type="NCBIfam" id="NF005589">
    <property type="entry name" value="PRK07314.1"/>
    <property type="match status" value="1"/>
</dbReference>
<dbReference type="PANTHER" id="PTHR11712">
    <property type="entry name" value="POLYKETIDE SYNTHASE-RELATED"/>
    <property type="match status" value="1"/>
</dbReference>
<evidence type="ECO:0000256" key="2">
    <source>
        <dbReference type="ARBA" id="ARBA00022679"/>
    </source>
</evidence>
<dbReference type="OrthoDB" id="9808669at2"/>
<dbReference type="CDD" id="cd00834">
    <property type="entry name" value="KAS_I_II"/>
    <property type="match status" value="1"/>
</dbReference>
<dbReference type="PROSITE" id="PS00606">
    <property type="entry name" value="KS3_1"/>
    <property type="match status" value="1"/>
</dbReference>
<keyword evidence="7" id="KW-1185">Reference proteome</keyword>
<dbReference type="InterPro" id="IPR000794">
    <property type="entry name" value="Beta-ketoacyl_synthase"/>
</dbReference>
<dbReference type="Pfam" id="PF00109">
    <property type="entry name" value="ketoacyl-synt"/>
    <property type="match status" value="1"/>
</dbReference>
<dbReference type="InterPro" id="IPR018201">
    <property type="entry name" value="Ketoacyl_synth_AS"/>
</dbReference>
<gene>
    <name evidence="6" type="ORF">FB559_2654</name>
</gene>
<keyword evidence="2 4" id="KW-0808">Transferase</keyword>
<dbReference type="InterPro" id="IPR014031">
    <property type="entry name" value="Ketoacyl_synth_C"/>
</dbReference>
<keyword evidence="3" id="KW-0012">Acyltransferase</keyword>
<dbReference type="SMART" id="SM00825">
    <property type="entry name" value="PKS_KS"/>
    <property type="match status" value="1"/>
</dbReference>
<dbReference type="Pfam" id="PF02801">
    <property type="entry name" value="Ketoacyl-synt_C"/>
    <property type="match status" value="1"/>
</dbReference>
<name>A0A543CJ69_9ACTN</name>
<evidence type="ECO:0000259" key="5">
    <source>
        <dbReference type="PROSITE" id="PS52004"/>
    </source>
</evidence>
<evidence type="ECO:0000256" key="4">
    <source>
        <dbReference type="RuleBase" id="RU003694"/>
    </source>
</evidence>
<dbReference type="AlphaFoldDB" id="A0A543CJ69"/>
<comment type="similarity">
    <text evidence="1 4">Belongs to the thiolase-like superfamily. Beta-ketoacyl-ACP synthases family.</text>
</comment>
<evidence type="ECO:0000256" key="1">
    <source>
        <dbReference type="ARBA" id="ARBA00008467"/>
    </source>
</evidence>
<dbReference type="PROSITE" id="PS52004">
    <property type="entry name" value="KS3_2"/>
    <property type="match status" value="1"/>
</dbReference>
<dbReference type="GO" id="GO:0030497">
    <property type="term" value="P:fatty acid elongation"/>
    <property type="evidence" value="ECO:0007669"/>
    <property type="project" value="UniProtKB-ARBA"/>
</dbReference>
<reference evidence="6 7" key="1">
    <citation type="submission" date="2019-06" db="EMBL/GenBank/DDBJ databases">
        <title>Sequencing the genomes of 1000 actinobacteria strains.</title>
        <authorList>
            <person name="Klenk H.-P."/>
        </authorList>
    </citation>
    <scope>NUCLEOTIDE SEQUENCE [LARGE SCALE GENOMIC DNA]</scope>
    <source>
        <strain evidence="6 7">DSM 102200</strain>
    </source>
</reference>
<accession>A0A543CJ69</accession>